<evidence type="ECO:0000256" key="4">
    <source>
        <dbReference type="ARBA" id="ARBA00013346"/>
    </source>
</evidence>
<evidence type="ECO:0000256" key="9">
    <source>
        <dbReference type="NCBIfam" id="TIGR00080"/>
    </source>
</evidence>
<dbReference type="Pfam" id="PF01135">
    <property type="entry name" value="PCMT"/>
    <property type="match status" value="1"/>
</dbReference>
<sequence>MDDRERMVYEIRSRYDLRAPRVLSTMLEIPRVEFVPKNYKNIAYQDRPVAIGHGQTMSQPYTVAFMTDLLELTGNEKVLEIGTGSGYQAAVLSKLARKVYTIEIIPELARNAEKNLKRLGYKNVKVKIGTGEYGWKEKSPFDTILVTAGLGEKVPDALFEQLKADGVMVAPIGRGADKKMVRFTKTRLHQSFGEAKKEKFGTFHFVPFVEKKD</sequence>
<dbReference type="GO" id="GO:0004719">
    <property type="term" value="F:protein-L-isoaspartate (D-aspartate) O-methyltransferase activity"/>
    <property type="evidence" value="ECO:0007669"/>
    <property type="project" value="UniProtKB-UniRule"/>
</dbReference>
<evidence type="ECO:0000313" key="10">
    <source>
        <dbReference type="EMBL" id="OGM20654.1"/>
    </source>
</evidence>
<dbReference type="InterPro" id="IPR000682">
    <property type="entry name" value="PCMT"/>
</dbReference>
<keyword evidence="6 10" id="KW-0489">Methyltransferase</keyword>
<dbReference type="AlphaFoldDB" id="A0A1F7Y020"/>
<evidence type="ECO:0000256" key="3">
    <source>
        <dbReference type="ARBA" id="ARBA00011890"/>
    </source>
</evidence>
<gene>
    <name evidence="10" type="ORF">A2714_05725</name>
</gene>
<evidence type="ECO:0000256" key="5">
    <source>
        <dbReference type="ARBA" id="ARBA00022490"/>
    </source>
</evidence>
<organism evidence="10 11">
    <name type="scientific">Candidatus Woesebacteria bacterium RIFCSPHIGHO2_01_FULL_38_9</name>
    <dbReference type="NCBI Taxonomy" id="1802492"/>
    <lineage>
        <taxon>Bacteria</taxon>
        <taxon>Candidatus Woeseibacteriota</taxon>
    </lineage>
</organism>
<dbReference type="NCBIfam" id="TIGR00080">
    <property type="entry name" value="pimt"/>
    <property type="match status" value="1"/>
</dbReference>
<dbReference type="GO" id="GO:0005737">
    <property type="term" value="C:cytoplasm"/>
    <property type="evidence" value="ECO:0007669"/>
    <property type="project" value="UniProtKB-SubCell"/>
</dbReference>
<dbReference type="GO" id="GO:0030091">
    <property type="term" value="P:protein repair"/>
    <property type="evidence" value="ECO:0007669"/>
    <property type="project" value="UniProtKB-UniRule"/>
</dbReference>
<comment type="similarity">
    <text evidence="2">Belongs to the methyltransferase superfamily. L-isoaspartyl/D-aspartyl protein methyltransferase family.</text>
</comment>
<dbReference type="GO" id="GO:0032259">
    <property type="term" value="P:methylation"/>
    <property type="evidence" value="ECO:0007669"/>
    <property type="project" value="UniProtKB-KW"/>
</dbReference>
<dbReference type="Proteomes" id="UP000178419">
    <property type="component" value="Unassembled WGS sequence"/>
</dbReference>
<keyword evidence="5" id="KW-0963">Cytoplasm</keyword>
<proteinExistence type="inferred from homology"/>
<evidence type="ECO:0000256" key="6">
    <source>
        <dbReference type="ARBA" id="ARBA00022603"/>
    </source>
</evidence>
<dbReference type="EMBL" id="MGGE01000036">
    <property type="protein sequence ID" value="OGM20654.1"/>
    <property type="molecule type" value="Genomic_DNA"/>
</dbReference>
<evidence type="ECO:0000256" key="8">
    <source>
        <dbReference type="ARBA" id="ARBA00022691"/>
    </source>
</evidence>
<dbReference type="CDD" id="cd02440">
    <property type="entry name" value="AdoMet_MTases"/>
    <property type="match status" value="1"/>
</dbReference>
<evidence type="ECO:0000256" key="2">
    <source>
        <dbReference type="ARBA" id="ARBA00005369"/>
    </source>
</evidence>
<dbReference type="EC" id="2.1.1.77" evidence="3 9"/>
<reference evidence="10 11" key="1">
    <citation type="journal article" date="2016" name="Nat. Commun.">
        <title>Thousands of microbial genomes shed light on interconnected biogeochemical processes in an aquifer system.</title>
        <authorList>
            <person name="Anantharaman K."/>
            <person name="Brown C.T."/>
            <person name="Hug L.A."/>
            <person name="Sharon I."/>
            <person name="Castelle C.J."/>
            <person name="Probst A.J."/>
            <person name="Thomas B.C."/>
            <person name="Singh A."/>
            <person name="Wilkins M.J."/>
            <person name="Karaoz U."/>
            <person name="Brodie E.L."/>
            <person name="Williams K.H."/>
            <person name="Hubbard S.S."/>
            <person name="Banfield J.F."/>
        </authorList>
    </citation>
    <scope>NUCLEOTIDE SEQUENCE [LARGE SCALE GENOMIC DNA]</scope>
</reference>
<dbReference type="PANTHER" id="PTHR11579">
    <property type="entry name" value="PROTEIN-L-ISOASPARTATE O-METHYLTRANSFERASE"/>
    <property type="match status" value="1"/>
</dbReference>
<dbReference type="SUPFAM" id="SSF53335">
    <property type="entry name" value="S-adenosyl-L-methionine-dependent methyltransferases"/>
    <property type="match status" value="1"/>
</dbReference>
<accession>A0A1F7Y020</accession>
<dbReference type="NCBIfam" id="NF001453">
    <property type="entry name" value="PRK00312.1"/>
    <property type="match status" value="1"/>
</dbReference>
<evidence type="ECO:0000256" key="1">
    <source>
        <dbReference type="ARBA" id="ARBA00004496"/>
    </source>
</evidence>
<evidence type="ECO:0000313" key="11">
    <source>
        <dbReference type="Proteomes" id="UP000178419"/>
    </source>
</evidence>
<dbReference type="Gene3D" id="3.40.50.150">
    <property type="entry name" value="Vaccinia Virus protein VP39"/>
    <property type="match status" value="1"/>
</dbReference>
<name>A0A1F7Y020_9BACT</name>
<protein>
    <recommendedName>
        <fullName evidence="4 9">Protein-L-isoaspartate O-methyltransferase</fullName>
        <ecNumber evidence="3 9">2.1.1.77</ecNumber>
    </recommendedName>
</protein>
<dbReference type="PANTHER" id="PTHR11579:SF0">
    <property type="entry name" value="PROTEIN-L-ISOASPARTATE(D-ASPARTATE) O-METHYLTRANSFERASE"/>
    <property type="match status" value="1"/>
</dbReference>
<keyword evidence="8" id="KW-0949">S-adenosyl-L-methionine</keyword>
<dbReference type="FunFam" id="3.40.50.150:FF:000010">
    <property type="entry name" value="Protein-L-isoaspartate O-methyltransferase"/>
    <property type="match status" value="1"/>
</dbReference>
<comment type="subcellular location">
    <subcellularLocation>
        <location evidence="1">Cytoplasm</location>
    </subcellularLocation>
</comment>
<evidence type="ECO:0000256" key="7">
    <source>
        <dbReference type="ARBA" id="ARBA00022679"/>
    </source>
</evidence>
<comment type="caution">
    <text evidence="10">The sequence shown here is derived from an EMBL/GenBank/DDBJ whole genome shotgun (WGS) entry which is preliminary data.</text>
</comment>
<dbReference type="InterPro" id="IPR029063">
    <property type="entry name" value="SAM-dependent_MTases_sf"/>
</dbReference>
<keyword evidence="7 10" id="KW-0808">Transferase</keyword>